<dbReference type="InterPro" id="IPR019808">
    <property type="entry name" value="Histidine_triad_CS"/>
</dbReference>
<dbReference type="InterPro" id="IPR036265">
    <property type="entry name" value="HIT-like_sf"/>
</dbReference>
<dbReference type="RefSeq" id="WP_075065215.1">
    <property type="nucleotide sequence ID" value="NZ_LKAJ02000001.1"/>
</dbReference>
<reference evidence="5" key="1">
    <citation type="submission" date="2015-09" db="EMBL/GenBank/DDBJ databases">
        <title>Draft Genome Sequences of Two Novel Amoeba-resistant Intranuclear Bacteria, Candidatus Berkiella cookevillensis and Candidatus Berkiella aquae.</title>
        <authorList>
            <person name="Mehari Y.T."/>
            <person name="Arivett B.A."/>
            <person name="Farone A.L."/>
            <person name="Gunderson J.H."/>
            <person name="Farone M.B."/>
        </authorList>
    </citation>
    <scope>NUCLEOTIDE SEQUENCE [LARGE SCALE GENOMIC DNA]</scope>
    <source>
        <strain evidence="5">HT99</strain>
    </source>
</reference>
<evidence type="ECO:0000259" key="4">
    <source>
        <dbReference type="PROSITE" id="PS51084"/>
    </source>
</evidence>
<dbReference type="PROSITE" id="PS00892">
    <property type="entry name" value="HIT_1"/>
    <property type="match status" value="1"/>
</dbReference>
<organism evidence="5">
    <name type="scientific">Candidatus Berkiella aquae</name>
    <dbReference type="NCBI Taxonomy" id="295108"/>
    <lineage>
        <taxon>Bacteria</taxon>
        <taxon>Pseudomonadati</taxon>
        <taxon>Pseudomonadota</taxon>
        <taxon>Gammaproteobacteria</taxon>
        <taxon>Candidatus Berkiellales</taxon>
        <taxon>Candidatus Berkiellaceae</taxon>
        <taxon>Candidatus Berkiella</taxon>
    </lineage>
</organism>
<protein>
    <submittedName>
        <fullName evidence="5">HIT-like protein</fullName>
        <ecNumber evidence="5">3.-.-.-</ecNumber>
    </submittedName>
    <submittedName>
        <fullName evidence="6">Histidine triad nucleotide-binding protein</fullName>
    </submittedName>
</protein>
<proteinExistence type="predicted"/>
<evidence type="ECO:0000313" key="5">
    <source>
        <dbReference type="EMBL" id="KRG22154.1"/>
    </source>
</evidence>
<feature type="short sequence motif" description="Histidine triad motif" evidence="2 3">
    <location>
        <begin position="96"/>
        <end position="100"/>
    </location>
</feature>
<dbReference type="PROSITE" id="PS51084">
    <property type="entry name" value="HIT_2"/>
    <property type="match status" value="1"/>
</dbReference>
<dbReference type="OrthoDB" id="9784774at2"/>
<dbReference type="SUPFAM" id="SSF54197">
    <property type="entry name" value="HIT-like"/>
    <property type="match status" value="1"/>
</dbReference>
<dbReference type="PANTHER" id="PTHR23089">
    <property type="entry name" value="HISTIDINE TRIAD HIT PROTEIN"/>
    <property type="match status" value="1"/>
</dbReference>
<dbReference type="EC" id="3.-.-.-" evidence="5"/>
<dbReference type="Pfam" id="PF11969">
    <property type="entry name" value="DcpS_C"/>
    <property type="match status" value="1"/>
</dbReference>
<dbReference type="CDD" id="cd01276">
    <property type="entry name" value="PKCI_related"/>
    <property type="match status" value="1"/>
</dbReference>
<dbReference type="PRINTS" id="PR00332">
    <property type="entry name" value="HISTRIAD"/>
</dbReference>
<evidence type="ECO:0000313" key="7">
    <source>
        <dbReference type="Proteomes" id="UP000051497"/>
    </source>
</evidence>
<feature type="active site" description="Tele-AMP-histidine intermediate" evidence="1">
    <location>
        <position position="98"/>
    </location>
</feature>
<evidence type="ECO:0000313" key="6">
    <source>
        <dbReference type="EMBL" id="MCS5712643.1"/>
    </source>
</evidence>
<dbReference type="InterPro" id="IPR001310">
    <property type="entry name" value="Histidine_triad_HIT"/>
</dbReference>
<accession>A0A0Q9YX92</accession>
<dbReference type="EMBL" id="LKAJ02000001">
    <property type="protein sequence ID" value="MCS5712643.1"/>
    <property type="molecule type" value="Genomic_DNA"/>
</dbReference>
<dbReference type="GO" id="GO:0016787">
    <property type="term" value="F:hydrolase activity"/>
    <property type="evidence" value="ECO:0007669"/>
    <property type="project" value="UniProtKB-KW"/>
</dbReference>
<evidence type="ECO:0000256" key="1">
    <source>
        <dbReference type="PIRSR" id="PIRSR601310-1"/>
    </source>
</evidence>
<keyword evidence="7" id="KW-1185">Reference proteome</keyword>
<keyword evidence="5" id="KW-0378">Hydrolase</keyword>
<evidence type="ECO:0000256" key="2">
    <source>
        <dbReference type="PIRSR" id="PIRSR601310-3"/>
    </source>
</evidence>
<reference evidence="6" key="2">
    <citation type="journal article" date="2016" name="Genome Announc.">
        <title>Draft Genome Sequences of Two Novel Amoeba-Resistant Intranuclear Bacteria, 'Candidatus Berkiella cookevillensis' and 'Candidatus Berkiella aquae'.</title>
        <authorList>
            <person name="Mehari Y.T."/>
            <person name="Arivett B.A."/>
            <person name="Farone A.L."/>
            <person name="Gunderson J.H."/>
            <person name="Farone M.B."/>
        </authorList>
    </citation>
    <scope>NUCLEOTIDE SEQUENCE</scope>
    <source>
        <strain evidence="6">HT99</strain>
    </source>
</reference>
<dbReference type="Proteomes" id="UP000051497">
    <property type="component" value="Unassembled WGS sequence"/>
</dbReference>
<dbReference type="EMBL" id="LKAJ01000002">
    <property type="protein sequence ID" value="KRG22154.1"/>
    <property type="molecule type" value="Genomic_DNA"/>
</dbReference>
<dbReference type="Gene3D" id="3.30.428.10">
    <property type="entry name" value="HIT-like"/>
    <property type="match status" value="1"/>
</dbReference>
<dbReference type="AlphaFoldDB" id="A0A0Q9YX92"/>
<reference evidence="6" key="3">
    <citation type="submission" date="2021-06" db="EMBL/GenBank/DDBJ databases">
        <title>Genomic Description and Analysis of Intracellular Bacteria, Candidatus Berkiella cookevillensis and Candidatus Berkiella aquae.</title>
        <authorList>
            <person name="Kidane D.T."/>
            <person name="Mehari Y.T."/>
            <person name="Rice F.C."/>
            <person name="Arivett B.A."/>
            <person name="Farone A.L."/>
            <person name="Berk S.G."/>
            <person name="Farone M.B."/>
        </authorList>
    </citation>
    <scope>NUCLEOTIDE SEQUENCE</scope>
    <source>
        <strain evidence="6">HT99</strain>
    </source>
</reference>
<dbReference type="STRING" id="295108.HT99x_00571"/>
<feature type="domain" description="HIT" evidence="4">
    <location>
        <begin position="5"/>
        <end position="110"/>
    </location>
</feature>
<evidence type="ECO:0000256" key="3">
    <source>
        <dbReference type="PROSITE-ProRule" id="PRU00464"/>
    </source>
</evidence>
<gene>
    <name evidence="5" type="ORF">HT99x_00571</name>
    <name evidence="6" type="ORF">HT99x_014485</name>
</gene>
<comment type="caution">
    <text evidence="5">The sequence shown here is derived from an EMBL/GenBank/DDBJ whole genome shotgun (WGS) entry which is preliminary data.</text>
</comment>
<name>A0A0Q9YX92_9GAMM</name>
<dbReference type="InterPro" id="IPR011146">
    <property type="entry name" value="HIT-like"/>
</dbReference>
<sequence length="110" mass="12317">MSDCIFCQMVQGKITTDKIYEDDHIFVIHDIHPKAKVHLLVIPKIHIDSLAEVNEQHSPLLGYMMTSLNNFAKEQGLSGFRTIINTGKAGGQEIFHLHIHLIGGGNIPKF</sequence>